<evidence type="ECO:0000313" key="2">
    <source>
        <dbReference type="EMBL" id="OBX59980.1"/>
    </source>
</evidence>
<dbReference type="RefSeq" id="WP_065256337.1">
    <property type="nucleotide sequence ID" value="NZ_JARDJM010000033.1"/>
</dbReference>
<name>A0A1B8PW01_MORLA</name>
<dbReference type="AlphaFoldDB" id="A0A1B8PW01"/>
<dbReference type="Proteomes" id="UP000092607">
    <property type="component" value="Unassembled WGS sequence"/>
</dbReference>
<keyword evidence="1" id="KW-0472">Membrane</keyword>
<dbReference type="EMBL" id="LZMS01000094">
    <property type="protein sequence ID" value="OBX59980.1"/>
    <property type="molecule type" value="Genomic_DNA"/>
</dbReference>
<evidence type="ECO:0000256" key="1">
    <source>
        <dbReference type="SAM" id="Phobius"/>
    </source>
</evidence>
<proteinExistence type="predicted"/>
<keyword evidence="1" id="KW-1133">Transmembrane helix</keyword>
<accession>A0A1B8PW01</accession>
<keyword evidence="1" id="KW-0812">Transmembrane</keyword>
<organism evidence="2 3">
    <name type="scientific">Moraxella lacunata</name>
    <dbReference type="NCBI Taxonomy" id="477"/>
    <lineage>
        <taxon>Bacteria</taxon>
        <taxon>Pseudomonadati</taxon>
        <taxon>Pseudomonadota</taxon>
        <taxon>Gammaproteobacteria</taxon>
        <taxon>Moraxellales</taxon>
        <taxon>Moraxellaceae</taxon>
        <taxon>Moraxella</taxon>
    </lineage>
</organism>
<protein>
    <submittedName>
        <fullName evidence="2">Uncharacterized protein</fullName>
    </submittedName>
</protein>
<sequence>MKLKTKTSIIAMIALITSSIIGYAYYYNPEKVIVRTFCQNIDDNIITLKIENSQSCQSYFYNDGWLSKYRRNALKKVFLSDDFRIVSTFEVKEQTLGSLTFIHTKSEYRFSSDISSQSTTLLNHITQQEVKTTELINPNYEPAIKIQIKEQFKEKIIGYQNLEGASDWHGLPKNNNELELWLNDKNINDIYQTGFLNADLTLTYCANSGGGRDDTFQDCISIVAKEYLVDGILK</sequence>
<feature type="transmembrane region" description="Helical" evidence="1">
    <location>
        <begin position="7"/>
        <end position="26"/>
    </location>
</feature>
<evidence type="ECO:0000313" key="3">
    <source>
        <dbReference type="Proteomes" id="UP000092607"/>
    </source>
</evidence>
<comment type="caution">
    <text evidence="2">The sequence shown here is derived from an EMBL/GenBank/DDBJ whole genome shotgun (WGS) entry which is preliminary data.</text>
</comment>
<reference evidence="2 3" key="1">
    <citation type="submission" date="2016-06" db="EMBL/GenBank/DDBJ databases">
        <title>Draft genome of Moraxella lacunata CCUG 57757A.</title>
        <authorList>
            <person name="Salva-Serra F."/>
            <person name="Engstrom-Jakobsson H."/>
            <person name="Thorell K."/>
            <person name="Gonzales-Siles L."/>
            <person name="Karlsson R."/>
            <person name="Boulund F."/>
            <person name="Engstrand L."/>
            <person name="Kristiansson E."/>
            <person name="Moore E."/>
        </authorList>
    </citation>
    <scope>NUCLEOTIDE SEQUENCE [LARGE SCALE GENOMIC DNA]</scope>
    <source>
        <strain evidence="2 3">CCUG 57757A</strain>
    </source>
</reference>
<gene>
    <name evidence="2" type="ORF">A9309_00845</name>
</gene>